<proteinExistence type="predicted"/>
<reference evidence="3 4" key="1">
    <citation type="submission" date="2023-11" db="EMBL/GenBank/DDBJ databases">
        <title>Halocaridina rubra genome assembly.</title>
        <authorList>
            <person name="Smith C."/>
        </authorList>
    </citation>
    <scope>NUCLEOTIDE SEQUENCE [LARGE SCALE GENOMIC DNA]</scope>
    <source>
        <strain evidence="3">EP-1</strain>
        <tissue evidence="3">Whole</tissue>
    </source>
</reference>
<gene>
    <name evidence="3" type="ORF">SK128_021771</name>
</gene>
<evidence type="ECO:0000256" key="1">
    <source>
        <dbReference type="SAM" id="MobiDB-lite"/>
    </source>
</evidence>
<dbReference type="EMBL" id="JAXCGZ010017563">
    <property type="protein sequence ID" value="KAK7067946.1"/>
    <property type="molecule type" value="Genomic_DNA"/>
</dbReference>
<accession>A0AAN8WPQ0</accession>
<protein>
    <submittedName>
        <fullName evidence="3">Uncharacterized protein</fullName>
    </submittedName>
</protein>
<feature type="compositionally biased region" description="Basic and acidic residues" evidence="1">
    <location>
        <begin position="475"/>
        <end position="484"/>
    </location>
</feature>
<feature type="compositionally biased region" description="Basic and acidic residues" evidence="1">
    <location>
        <begin position="449"/>
        <end position="466"/>
    </location>
</feature>
<feature type="signal peptide" evidence="2">
    <location>
        <begin position="1"/>
        <end position="25"/>
    </location>
</feature>
<name>A0AAN8WPQ0_HALRR</name>
<keyword evidence="2" id="KW-0732">Signal</keyword>
<organism evidence="3 4">
    <name type="scientific">Halocaridina rubra</name>
    <name type="common">Hawaiian red shrimp</name>
    <dbReference type="NCBI Taxonomy" id="373956"/>
    <lineage>
        <taxon>Eukaryota</taxon>
        <taxon>Metazoa</taxon>
        <taxon>Ecdysozoa</taxon>
        <taxon>Arthropoda</taxon>
        <taxon>Crustacea</taxon>
        <taxon>Multicrustacea</taxon>
        <taxon>Malacostraca</taxon>
        <taxon>Eumalacostraca</taxon>
        <taxon>Eucarida</taxon>
        <taxon>Decapoda</taxon>
        <taxon>Pleocyemata</taxon>
        <taxon>Caridea</taxon>
        <taxon>Atyoidea</taxon>
        <taxon>Atyidae</taxon>
        <taxon>Halocaridina</taxon>
    </lineage>
</organism>
<dbReference type="AlphaFoldDB" id="A0AAN8WPQ0"/>
<sequence>MASFKALFSFQIPALLLSASLECHGDGIPHSLVVPNDFLTQDPYEGVPHLDAPISISDDVNDIHASSPIDKIDIVGVAHHDIHPPFKLKKKPLHSTAFHHAAHGHLPPPVHLVADGHSHKPHVPNVSHTKLHRPHATVASHHTFHTSHTTHSSILGHSTHLAHTSASHLVPQHPPPPVFKRLHVGHDPYLYTHPLSDKAAYFPEHGYNVLEKLGSGIEHEEVHFSGDHYFPTLGYNLDPYFRDFPVFGYFDFSPKFQEHHRRRRGTAEPSSFSQNQNLVNDYNSKLKRTERQIPGLFPSLVLDVPGPIPGRFSNTPTSFSGPVLSQFRDTQLSPIPNQVLPPVSNLDQIGDPKLRPIPDRVPSVVSSPNLNQISSQPLFRPSPVVSAPNLNQLSSQPLFRPSPVVSAPSLNQISSQPFFRPNPVVSAPNLNQISSQPFFNPSLVDSTKFPKRESARPIAHLEDHPKMPHLPSVRMKGEKSDFFS</sequence>
<evidence type="ECO:0000313" key="4">
    <source>
        <dbReference type="Proteomes" id="UP001381693"/>
    </source>
</evidence>
<evidence type="ECO:0000256" key="2">
    <source>
        <dbReference type="SAM" id="SignalP"/>
    </source>
</evidence>
<evidence type="ECO:0000313" key="3">
    <source>
        <dbReference type="EMBL" id="KAK7067946.1"/>
    </source>
</evidence>
<keyword evidence="4" id="KW-1185">Reference proteome</keyword>
<feature type="chain" id="PRO_5042832095" evidence="2">
    <location>
        <begin position="26"/>
        <end position="484"/>
    </location>
</feature>
<comment type="caution">
    <text evidence="3">The sequence shown here is derived from an EMBL/GenBank/DDBJ whole genome shotgun (WGS) entry which is preliminary data.</text>
</comment>
<feature type="region of interest" description="Disordered" evidence="1">
    <location>
        <begin position="449"/>
        <end position="484"/>
    </location>
</feature>
<dbReference type="Proteomes" id="UP001381693">
    <property type="component" value="Unassembled WGS sequence"/>
</dbReference>